<feature type="transmembrane region" description="Helical" evidence="6">
    <location>
        <begin position="456"/>
        <end position="476"/>
    </location>
</feature>
<evidence type="ECO:0000256" key="5">
    <source>
        <dbReference type="ARBA" id="ARBA00023136"/>
    </source>
</evidence>
<gene>
    <name evidence="7" type="ORF">GCM10023093_09510</name>
</gene>
<feature type="transmembrane region" description="Helical" evidence="6">
    <location>
        <begin position="40"/>
        <end position="61"/>
    </location>
</feature>
<feature type="transmembrane region" description="Helical" evidence="6">
    <location>
        <begin position="335"/>
        <end position="357"/>
    </location>
</feature>
<evidence type="ECO:0008006" key="9">
    <source>
        <dbReference type="Google" id="ProtNLM"/>
    </source>
</evidence>
<dbReference type="PANTHER" id="PTHR30250:SF11">
    <property type="entry name" value="O-ANTIGEN TRANSPORTER-RELATED"/>
    <property type="match status" value="1"/>
</dbReference>
<dbReference type="RefSeq" id="WP_345079338.1">
    <property type="nucleotide sequence ID" value="NZ_BAABFA010000007.1"/>
</dbReference>
<dbReference type="InterPro" id="IPR050833">
    <property type="entry name" value="Poly_Biosynth_Transport"/>
</dbReference>
<accession>A0ABP8N979</accession>
<evidence type="ECO:0000256" key="4">
    <source>
        <dbReference type="ARBA" id="ARBA00022989"/>
    </source>
</evidence>
<keyword evidence="3 6" id="KW-0812">Transmembrane</keyword>
<dbReference type="Pfam" id="PF01943">
    <property type="entry name" value="Polysacc_synt"/>
    <property type="match status" value="1"/>
</dbReference>
<protein>
    <recommendedName>
        <fullName evidence="9">Polysaccharide biosynthesis protein C-terminal domain-containing protein</fullName>
    </recommendedName>
</protein>
<feature type="transmembrane region" description="Helical" evidence="6">
    <location>
        <begin position="82"/>
        <end position="104"/>
    </location>
</feature>
<evidence type="ECO:0000256" key="6">
    <source>
        <dbReference type="SAM" id="Phobius"/>
    </source>
</evidence>
<feature type="transmembrane region" description="Helical" evidence="6">
    <location>
        <begin position="216"/>
        <end position="234"/>
    </location>
</feature>
<dbReference type="EMBL" id="BAABFA010000007">
    <property type="protein sequence ID" value="GAA4462597.1"/>
    <property type="molecule type" value="Genomic_DNA"/>
</dbReference>
<keyword evidence="2" id="KW-1003">Cell membrane</keyword>
<feature type="transmembrane region" description="Helical" evidence="6">
    <location>
        <begin position="429"/>
        <end position="450"/>
    </location>
</feature>
<comment type="subcellular location">
    <subcellularLocation>
        <location evidence="1">Cell membrane</location>
        <topology evidence="1">Multi-pass membrane protein</topology>
    </subcellularLocation>
</comment>
<feature type="transmembrane region" description="Helical" evidence="6">
    <location>
        <begin position="143"/>
        <end position="164"/>
    </location>
</feature>
<feature type="transmembrane region" description="Helical" evidence="6">
    <location>
        <begin position="176"/>
        <end position="196"/>
    </location>
</feature>
<feature type="transmembrane region" description="Helical" evidence="6">
    <location>
        <begin position="110"/>
        <end position="131"/>
    </location>
</feature>
<dbReference type="PANTHER" id="PTHR30250">
    <property type="entry name" value="PST FAMILY PREDICTED COLANIC ACID TRANSPORTER"/>
    <property type="match status" value="1"/>
</dbReference>
<name>A0ABP8N979_9BACT</name>
<proteinExistence type="predicted"/>
<keyword evidence="4 6" id="KW-1133">Transmembrane helix</keyword>
<feature type="transmembrane region" description="Helical" evidence="6">
    <location>
        <begin position="293"/>
        <end position="315"/>
    </location>
</feature>
<feature type="transmembrane region" description="Helical" evidence="6">
    <location>
        <begin position="369"/>
        <end position="389"/>
    </location>
</feature>
<evidence type="ECO:0000256" key="2">
    <source>
        <dbReference type="ARBA" id="ARBA00022475"/>
    </source>
</evidence>
<feature type="transmembrane region" description="Helical" evidence="6">
    <location>
        <begin position="254"/>
        <end position="281"/>
    </location>
</feature>
<organism evidence="7 8">
    <name type="scientific">Nemorincola caseinilytica</name>
    <dbReference type="NCBI Taxonomy" id="2054315"/>
    <lineage>
        <taxon>Bacteria</taxon>
        <taxon>Pseudomonadati</taxon>
        <taxon>Bacteroidota</taxon>
        <taxon>Chitinophagia</taxon>
        <taxon>Chitinophagales</taxon>
        <taxon>Chitinophagaceae</taxon>
        <taxon>Nemorincola</taxon>
    </lineage>
</organism>
<keyword evidence="5 6" id="KW-0472">Membrane</keyword>
<reference evidence="8" key="1">
    <citation type="journal article" date="2019" name="Int. J. Syst. Evol. Microbiol.">
        <title>The Global Catalogue of Microorganisms (GCM) 10K type strain sequencing project: providing services to taxonomists for standard genome sequencing and annotation.</title>
        <authorList>
            <consortium name="The Broad Institute Genomics Platform"/>
            <consortium name="The Broad Institute Genome Sequencing Center for Infectious Disease"/>
            <person name="Wu L."/>
            <person name="Ma J."/>
        </authorList>
    </citation>
    <scope>NUCLEOTIDE SEQUENCE [LARGE SCALE GENOMIC DNA]</scope>
    <source>
        <strain evidence="8">JCM 32105</strain>
    </source>
</reference>
<feature type="transmembrane region" description="Helical" evidence="6">
    <location>
        <begin position="395"/>
        <end position="417"/>
    </location>
</feature>
<evidence type="ECO:0000313" key="8">
    <source>
        <dbReference type="Proteomes" id="UP001500067"/>
    </source>
</evidence>
<dbReference type="Proteomes" id="UP001500067">
    <property type="component" value="Unassembled WGS sequence"/>
</dbReference>
<sequence>MQRFFVKNILFTIAVNLLVKPVWVLVIDRSVQNTVAAASYGTYQALFSLGIIFQTLLDFGISNYNSKTIAANPERLPELFPAMLSARLVLMCIYIAIAYTWGYILGYRGWELGLLAGILLIHSLNALLSFIRSNVSALHRFKTDALLSITDRTLMILICGFLLLYPPTARAFRIQWFVIAQVVCYFVAAGMGYVILRRIGRVKLRFSFSMPEILSVMRSSFPYALLIFLMSVYNRADAVMIERLSADGKAQAGIWAAAFRLLDMANILGLMFATMLLPLFGRMLAQKDDVRPIVRLCVNMMLPFSVVVAVAALFFGGDIMYLLYHKGELYATQHVSYHMVFSCLMLSFPAWCLMYVYSTLLTANGSMRALNTIALCGVVFNLALNYWLIPQYKAFGGAITSLATQTALALAFMVVAIRIIKLPLNLRWTLAHIGYALLVLALGYGLTVVWHAARPVQFAVFGGVCMALMFVFRFISIGDIKKLANRQTASGDTTDVAAM</sequence>
<comment type="caution">
    <text evidence="7">The sequence shown here is derived from an EMBL/GenBank/DDBJ whole genome shotgun (WGS) entry which is preliminary data.</text>
</comment>
<keyword evidence="8" id="KW-1185">Reference proteome</keyword>
<dbReference type="InterPro" id="IPR002797">
    <property type="entry name" value="Polysacc_synth"/>
</dbReference>
<evidence type="ECO:0000313" key="7">
    <source>
        <dbReference type="EMBL" id="GAA4462597.1"/>
    </source>
</evidence>
<evidence type="ECO:0000256" key="3">
    <source>
        <dbReference type="ARBA" id="ARBA00022692"/>
    </source>
</evidence>
<evidence type="ECO:0000256" key="1">
    <source>
        <dbReference type="ARBA" id="ARBA00004651"/>
    </source>
</evidence>